<proteinExistence type="predicted"/>
<dbReference type="EMBL" id="AUWU02000004">
    <property type="protein sequence ID" value="KAH0574593.1"/>
    <property type="molecule type" value="Genomic_DNA"/>
</dbReference>
<sequence length="149" mass="16775">MIQIIYSSQLGKTKSVANKLFKLLKGANINVSEPISSKNIKQEQMNQDFIYLTSTFFDGDHPSSARKGGLLFAQTDQLKDLVKHKKFAVFGIGSSSHKKYNQASINADKIFAQLGGQRMIDLVKFDRASKDNIEDVLNKWVESISEKFK</sequence>
<dbReference type="InterPro" id="IPR001226">
    <property type="entry name" value="Flavodoxin_CS"/>
</dbReference>
<keyword evidence="5" id="KW-1185">Reference proteome</keyword>
<evidence type="ECO:0000313" key="5">
    <source>
        <dbReference type="Proteomes" id="UP000018208"/>
    </source>
</evidence>
<dbReference type="GO" id="GO:0050660">
    <property type="term" value="F:flavin adenine dinucleotide binding"/>
    <property type="evidence" value="ECO:0007669"/>
    <property type="project" value="TreeGrafter"/>
</dbReference>
<evidence type="ECO:0000313" key="3">
    <source>
        <dbReference type="EMBL" id="EST45907.1"/>
    </source>
</evidence>
<dbReference type="Proteomes" id="UP000018208">
    <property type="component" value="Unassembled WGS sequence"/>
</dbReference>
<dbReference type="PROSITE" id="PS50902">
    <property type="entry name" value="FLAVODOXIN_LIKE"/>
    <property type="match status" value="1"/>
</dbReference>
<protein>
    <submittedName>
        <fullName evidence="3">Flavodoxin</fullName>
    </submittedName>
</protein>
<dbReference type="Pfam" id="PF00258">
    <property type="entry name" value="Flavodoxin_1"/>
    <property type="match status" value="1"/>
</dbReference>
<dbReference type="GO" id="GO:0010181">
    <property type="term" value="F:FMN binding"/>
    <property type="evidence" value="ECO:0007669"/>
    <property type="project" value="InterPro"/>
</dbReference>
<gene>
    <name evidence="3" type="ORF">SS50377_13883</name>
    <name evidence="4" type="ORF">SS50377_24551</name>
</gene>
<accession>V6LMI4</accession>
<dbReference type="GO" id="GO:0009055">
    <property type="term" value="F:electron transfer activity"/>
    <property type="evidence" value="ECO:0007669"/>
    <property type="project" value="InterPro"/>
</dbReference>
<dbReference type="VEuPathDB" id="GiardiaDB:SS50377_24551"/>
<dbReference type="InterPro" id="IPR029039">
    <property type="entry name" value="Flavoprotein-like_sf"/>
</dbReference>
<dbReference type="PANTHER" id="PTHR19384">
    <property type="entry name" value="NITRIC OXIDE SYNTHASE-RELATED"/>
    <property type="match status" value="1"/>
</dbReference>
<evidence type="ECO:0000256" key="1">
    <source>
        <dbReference type="ARBA" id="ARBA00022630"/>
    </source>
</evidence>
<organism evidence="3">
    <name type="scientific">Spironucleus salmonicida</name>
    <dbReference type="NCBI Taxonomy" id="348837"/>
    <lineage>
        <taxon>Eukaryota</taxon>
        <taxon>Metamonada</taxon>
        <taxon>Diplomonadida</taxon>
        <taxon>Hexamitidae</taxon>
        <taxon>Hexamitinae</taxon>
        <taxon>Spironucleus</taxon>
    </lineage>
</organism>
<dbReference type="Gene3D" id="3.40.50.360">
    <property type="match status" value="1"/>
</dbReference>
<name>V6LMI4_9EUKA</name>
<dbReference type="PROSITE" id="PS00201">
    <property type="entry name" value="FLAVODOXIN"/>
    <property type="match status" value="1"/>
</dbReference>
<evidence type="ECO:0000313" key="4">
    <source>
        <dbReference type="EMBL" id="KAH0574593.1"/>
    </source>
</evidence>
<dbReference type="GO" id="GO:0016491">
    <property type="term" value="F:oxidoreductase activity"/>
    <property type="evidence" value="ECO:0007669"/>
    <property type="project" value="TreeGrafter"/>
</dbReference>
<keyword evidence="1" id="KW-0285">Flavoprotein</keyword>
<dbReference type="SUPFAM" id="SSF52218">
    <property type="entry name" value="Flavoproteins"/>
    <property type="match status" value="1"/>
</dbReference>
<reference evidence="4" key="2">
    <citation type="submission" date="2020-12" db="EMBL/GenBank/DDBJ databases">
        <title>New Spironucleus salmonicida genome in near-complete chromosomes.</title>
        <authorList>
            <person name="Xu F."/>
            <person name="Kurt Z."/>
            <person name="Jimenez-Gonzalez A."/>
            <person name="Astvaldsson A."/>
            <person name="Andersson J.O."/>
            <person name="Svard S.G."/>
        </authorList>
    </citation>
    <scope>NUCLEOTIDE SEQUENCE</scope>
    <source>
        <strain evidence="4">ATCC 50377</strain>
    </source>
</reference>
<evidence type="ECO:0000259" key="2">
    <source>
        <dbReference type="PROSITE" id="PS50902"/>
    </source>
</evidence>
<dbReference type="PRINTS" id="PR00369">
    <property type="entry name" value="FLAVODOXIN"/>
</dbReference>
<dbReference type="EMBL" id="KI546085">
    <property type="protein sequence ID" value="EST45907.1"/>
    <property type="molecule type" value="Genomic_DNA"/>
</dbReference>
<dbReference type="OrthoDB" id="1856718at2759"/>
<dbReference type="GO" id="GO:0005829">
    <property type="term" value="C:cytosol"/>
    <property type="evidence" value="ECO:0007669"/>
    <property type="project" value="TreeGrafter"/>
</dbReference>
<feature type="domain" description="Flavodoxin-like" evidence="2">
    <location>
        <begin position="2"/>
        <end position="145"/>
    </location>
</feature>
<reference evidence="3 4" key="1">
    <citation type="journal article" date="2014" name="PLoS Genet.">
        <title>The Genome of Spironucleus salmonicida Highlights a Fish Pathogen Adapted to Fluctuating Environments.</title>
        <authorList>
            <person name="Xu F."/>
            <person name="Jerlstrom-Hultqvist J."/>
            <person name="Einarsson E."/>
            <person name="Astvaldsson A."/>
            <person name="Svard S.G."/>
            <person name="Andersson J.O."/>
        </authorList>
    </citation>
    <scope>NUCLEOTIDE SEQUENCE</scope>
    <source>
        <strain evidence="4">ATCC 50377</strain>
    </source>
</reference>
<dbReference type="InterPro" id="IPR008254">
    <property type="entry name" value="Flavodoxin/NO_synth"/>
</dbReference>
<dbReference type="InterPro" id="IPR001094">
    <property type="entry name" value="Flavdoxin-like"/>
</dbReference>
<dbReference type="AlphaFoldDB" id="V6LMI4"/>